<protein>
    <recommendedName>
        <fullName evidence="6">Flavin prenyltransferase PAD1, mitochondrial</fullName>
        <ecNumber evidence="6">2.5.1.129</ecNumber>
    </recommendedName>
</protein>
<dbReference type="InterPro" id="IPR036551">
    <property type="entry name" value="Flavin_trans-like"/>
</dbReference>
<keyword evidence="6" id="KW-0496">Mitochondrion</keyword>
<dbReference type="AlphaFoldDB" id="A0A0D2F875"/>
<dbReference type="GO" id="GO:0106141">
    <property type="term" value="F:flavin prenyltransferase activity"/>
    <property type="evidence" value="ECO:0007669"/>
    <property type="project" value="UniProtKB-EC"/>
</dbReference>
<dbReference type="NCBIfam" id="NF004685">
    <property type="entry name" value="PRK06029.1"/>
    <property type="match status" value="1"/>
</dbReference>
<feature type="binding site" evidence="6">
    <location>
        <position position="157"/>
    </location>
    <ligand>
        <name>dimethylallyl phosphate</name>
        <dbReference type="ChEBI" id="CHEBI:88052"/>
    </ligand>
</feature>
<dbReference type="EMBL" id="KN846961">
    <property type="protein sequence ID" value="KIW64223.1"/>
    <property type="molecule type" value="Genomic_DNA"/>
</dbReference>
<dbReference type="STRING" id="5601.A0A0D2F875"/>
<evidence type="ECO:0000313" key="9">
    <source>
        <dbReference type="Proteomes" id="UP000054266"/>
    </source>
</evidence>
<dbReference type="InterPro" id="IPR004507">
    <property type="entry name" value="UbiX-like"/>
</dbReference>
<dbReference type="Pfam" id="PF02441">
    <property type="entry name" value="Flavoprotein"/>
    <property type="match status" value="1"/>
</dbReference>
<keyword evidence="3 6" id="KW-0288">FMN</keyword>
<dbReference type="Gene3D" id="3.40.50.1950">
    <property type="entry name" value="Flavin prenyltransferase-like"/>
    <property type="match status" value="1"/>
</dbReference>
<dbReference type="NCBIfam" id="TIGR00421">
    <property type="entry name" value="ubiX_pad"/>
    <property type="match status" value="1"/>
</dbReference>
<keyword evidence="1 6" id="KW-0637">Prenyltransferase</keyword>
<sequence length="200" mass="21977">MAPMRRKRVIVAMTGATGALLGIRLLEQLRRLDVETHLVMSKWAEATITYETDFKVRDVRALATKAYSSQDVAAPISSGSFRIDGMFVVPCSMKTLSAIASGYGDDLISGACDVTLKERRRLIVVARETPLTGIHLENMLKVTNNGGIIFPPVPAFYIRPTSVDDIVNQSVGRMLDLVDIDAGNFERWGGMRKTAQSKDT</sequence>
<comment type="catalytic activity">
    <reaction evidence="6">
        <text>dimethylallyl phosphate + FMNH2 = prenylated FMNH2 + phosphate</text>
        <dbReference type="Rhea" id="RHEA:37743"/>
        <dbReference type="ChEBI" id="CHEBI:43474"/>
        <dbReference type="ChEBI" id="CHEBI:57618"/>
        <dbReference type="ChEBI" id="CHEBI:87467"/>
        <dbReference type="ChEBI" id="CHEBI:88052"/>
        <dbReference type="EC" id="2.5.1.129"/>
    </reaction>
</comment>
<evidence type="ECO:0000256" key="2">
    <source>
        <dbReference type="ARBA" id="ARBA00022630"/>
    </source>
</evidence>
<dbReference type="FunFam" id="3.40.50.1950:FF:000001">
    <property type="entry name" value="Flavin prenyltransferase UbiX"/>
    <property type="match status" value="1"/>
</dbReference>
<keyword evidence="4 6" id="KW-0808">Transferase</keyword>
<dbReference type="PANTHER" id="PTHR43374:SF1">
    <property type="entry name" value="FLAVIN PRENYLTRANSFERASE PAD1, MITOCHONDRIAL"/>
    <property type="match status" value="1"/>
</dbReference>
<gene>
    <name evidence="6" type="primary">PAD1</name>
    <name evidence="8" type="ORF">PV04_09174</name>
</gene>
<reference evidence="8 9" key="1">
    <citation type="submission" date="2015-01" db="EMBL/GenBank/DDBJ databases">
        <title>The Genome Sequence of Capronia semiimmersa CBS27337.</title>
        <authorList>
            <consortium name="The Broad Institute Genomics Platform"/>
            <person name="Cuomo C."/>
            <person name="de Hoog S."/>
            <person name="Gorbushina A."/>
            <person name="Stielow B."/>
            <person name="Teixiera M."/>
            <person name="Abouelleil A."/>
            <person name="Chapman S.B."/>
            <person name="Priest M."/>
            <person name="Young S.K."/>
            <person name="Wortman J."/>
            <person name="Nusbaum C."/>
            <person name="Birren B."/>
        </authorList>
    </citation>
    <scope>NUCLEOTIDE SEQUENCE [LARGE SCALE GENOMIC DNA]</scope>
    <source>
        <strain evidence="8 9">CBS 27337</strain>
    </source>
</reference>
<feature type="domain" description="Flavoprotein" evidence="7">
    <location>
        <begin position="7"/>
        <end position="176"/>
    </location>
</feature>
<feature type="binding site" evidence="6">
    <location>
        <begin position="15"/>
        <end position="17"/>
    </location>
    <ligand>
        <name>FMN</name>
        <dbReference type="ChEBI" id="CHEBI:58210"/>
    </ligand>
</feature>
<dbReference type="SUPFAM" id="SSF52507">
    <property type="entry name" value="Homo-oligomeric flavin-containing Cys decarboxylases, HFCD"/>
    <property type="match status" value="1"/>
</dbReference>
<dbReference type="HOGENOM" id="CLU_074522_0_1_1"/>
<dbReference type="InterPro" id="IPR003382">
    <property type="entry name" value="Flavoprotein"/>
</dbReference>
<dbReference type="GO" id="GO:0005739">
    <property type="term" value="C:mitochondrion"/>
    <property type="evidence" value="ECO:0007669"/>
    <property type="project" value="UniProtKB-SubCell"/>
</dbReference>
<dbReference type="Proteomes" id="UP000054266">
    <property type="component" value="Unassembled WGS sequence"/>
</dbReference>
<feature type="binding site" evidence="6">
    <location>
        <position position="127"/>
    </location>
    <ligand>
        <name>FMN</name>
        <dbReference type="ChEBI" id="CHEBI:58210"/>
    </ligand>
</feature>
<dbReference type="HAMAP" id="MF_01984">
    <property type="entry name" value="ubiX_pad"/>
    <property type="match status" value="1"/>
</dbReference>
<feature type="binding site" evidence="6">
    <location>
        <begin position="92"/>
        <end position="95"/>
    </location>
    <ligand>
        <name>FMN</name>
        <dbReference type="ChEBI" id="CHEBI:58210"/>
    </ligand>
</feature>
<dbReference type="GO" id="GO:0016831">
    <property type="term" value="F:carboxy-lyase activity"/>
    <property type="evidence" value="ECO:0007669"/>
    <property type="project" value="TreeGrafter"/>
</dbReference>
<comment type="similarity">
    <text evidence="5 6">Belongs to the UbiX/PAD1 family.</text>
</comment>
<dbReference type="PANTHER" id="PTHR43374">
    <property type="entry name" value="FLAVIN PRENYLTRANSFERASE"/>
    <property type="match status" value="1"/>
</dbReference>
<dbReference type="EC" id="2.5.1.129" evidence="6"/>
<evidence type="ECO:0000259" key="7">
    <source>
        <dbReference type="Pfam" id="PF02441"/>
    </source>
</evidence>
<accession>A0A0D2F875</accession>
<evidence type="ECO:0000256" key="5">
    <source>
        <dbReference type="ARBA" id="ARBA00060793"/>
    </source>
</evidence>
<evidence type="ECO:0000256" key="1">
    <source>
        <dbReference type="ARBA" id="ARBA00022602"/>
    </source>
</evidence>
<keyword evidence="2 6" id="KW-0285">Flavoprotein</keyword>
<comment type="subcellular location">
    <subcellularLocation>
        <location evidence="6">Mitochondrion</location>
    </subcellularLocation>
</comment>
<evidence type="ECO:0000256" key="6">
    <source>
        <dbReference type="HAMAP-Rule" id="MF_03197"/>
    </source>
</evidence>
<feature type="binding site" evidence="6">
    <location>
        <position position="41"/>
    </location>
    <ligand>
        <name>FMN</name>
        <dbReference type="ChEBI" id="CHEBI:58210"/>
    </ligand>
</feature>
<comment type="subunit">
    <text evidence="6">Oligomer.</text>
</comment>
<comment type="function">
    <text evidence="6">Flavin prenyltransferase that catalyzes the synthesis of the prenylated FMN cofactor (prenyl-FMN) for the ferulic acid decarboxylase FDC1. The prenyltransferase is metal-independent and links a dimethylallyl moiety from dimethylallyl monophosphate (DMAP) to the flavin N5 and C6 atoms of FMN.</text>
</comment>
<evidence type="ECO:0000256" key="3">
    <source>
        <dbReference type="ARBA" id="ARBA00022643"/>
    </source>
</evidence>
<organism evidence="8 9">
    <name type="scientific">Phialophora macrospora</name>
    <dbReference type="NCBI Taxonomy" id="1851006"/>
    <lineage>
        <taxon>Eukaryota</taxon>
        <taxon>Fungi</taxon>
        <taxon>Dikarya</taxon>
        <taxon>Ascomycota</taxon>
        <taxon>Pezizomycotina</taxon>
        <taxon>Eurotiomycetes</taxon>
        <taxon>Chaetothyriomycetidae</taxon>
        <taxon>Chaetothyriales</taxon>
        <taxon>Herpotrichiellaceae</taxon>
        <taxon>Phialophora</taxon>
    </lineage>
</organism>
<evidence type="ECO:0000313" key="8">
    <source>
        <dbReference type="EMBL" id="KIW64223.1"/>
    </source>
</evidence>
<evidence type="ECO:0000256" key="4">
    <source>
        <dbReference type="ARBA" id="ARBA00022679"/>
    </source>
</evidence>
<name>A0A0D2F875_9EURO</name>
<feature type="binding site" evidence="6">
    <location>
        <position position="173"/>
    </location>
    <ligand>
        <name>dimethylallyl phosphate</name>
        <dbReference type="ChEBI" id="CHEBI:88052"/>
    </ligand>
</feature>
<proteinExistence type="inferred from homology"/>
<keyword evidence="9" id="KW-1185">Reference proteome</keyword>